<feature type="transmembrane region" description="Helical" evidence="6">
    <location>
        <begin position="255"/>
        <end position="275"/>
    </location>
</feature>
<comment type="caution">
    <text evidence="9">The sequence shown here is derived from an EMBL/GenBank/DDBJ whole genome shotgun (WGS) entry which is preliminary data.</text>
</comment>
<accession>B9XPA1</accession>
<dbReference type="AlphaFoldDB" id="B9XPA1"/>
<feature type="transmembrane region" description="Helical" evidence="6">
    <location>
        <begin position="499"/>
        <end position="519"/>
    </location>
</feature>
<evidence type="ECO:0000256" key="5">
    <source>
        <dbReference type="ARBA" id="ARBA00023136"/>
    </source>
</evidence>
<evidence type="ECO:0000313" key="10">
    <source>
        <dbReference type="Proteomes" id="UP000003688"/>
    </source>
</evidence>
<keyword evidence="3 6" id="KW-0812">Transmembrane</keyword>
<dbReference type="EMBL" id="ABOX02000045">
    <property type="protein sequence ID" value="EEF58352.1"/>
    <property type="molecule type" value="Genomic_DNA"/>
</dbReference>
<feature type="transmembrane region" description="Helical" evidence="6">
    <location>
        <begin position="437"/>
        <end position="462"/>
    </location>
</feature>
<dbReference type="InterPro" id="IPR025405">
    <property type="entry name" value="DUF4131"/>
</dbReference>
<dbReference type="RefSeq" id="WP_007417637.1">
    <property type="nucleotide sequence ID" value="NZ_ABOX02000045.1"/>
</dbReference>
<evidence type="ECO:0000259" key="7">
    <source>
        <dbReference type="Pfam" id="PF03772"/>
    </source>
</evidence>
<sequence>MLKRPLVLVAFWYTAGILLARCSAPLPILFSLAFLLLIPALTCPRWRLVCLCPVLLLAGWINLAQREAVLSPRDIRRLAGTNEAIVTIRGKLHETPHQRLHKQNDIEVWTSMAQVDLTELRPNRSDWQPAFGSVMVSVKELLSDNFFRGQIVEITGILRPAKGPIAEGLFDYRQYLQQQGIYYQLHTESSGDWQILSSPGSRPLEDRFTTWAKKALALGLPVADQTLHLEWALTLGWKAALTEEVSEPFIRAATYHIFAVDGLRIAIVSGIFFVLLRVLRVPRAACGILVIPALIFYAAMTGWPASAIRALVMVAVIYVGWALKRPSDMINSLFVAALIILVWEPRQLFQAGFQLSFFVVLCIILIWPVFDQLTLRLLRHDPLLPEELVPKWQRWLKIPARYLLDLFFSSIAAWLGSIPLAAYYFHIITPASGPANVPAVFLCGLVLIANLCSLLLAAWFPWAAELFNHAGWFLMRGIENSSQWSASWPAAYYYVPSPSLFSIIVYYVLLLAIFTGWIFRKEQRNWRITGVAFLVIVWCSVYALQHPSITRVTILPMNGGHAVFAKSSTDGKTWLIDTGNKTSVEMMVKPFLQAQGVNRLDHLLLSHGEISYTGGSQLLSEIVSPRLVYTSPIRFRSPDYVNFLKVLESTRTRHENISCGDHIGGWTVLYPPDTTTFARASDNAMVLRGDFASTRLLLLSNLGGLGQNALLERTKDLHADIVVAGLPNEGEPLNDLLLDAIRPKIIIIADADFPANKRAGRKLQQRLAAKDIPVIYTRHSEAVTLSITARAWELNAMDGTRISSSAFIKP</sequence>
<keyword evidence="4 6" id="KW-1133">Transmembrane helix</keyword>
<dbReference type="Pfam" id="PF03772">
    <property type="entry name" value="Competence"/>
    <property type="match status" value="1"/>
</dbReference>
<keyword evidence="2" id="KW-1003">Cell membrane</keyword>
<proteinExistence type="predicted"/>
<comment type="subcellular location">
    <subcellularLocation>
        <location evidence="1">Cell membrane</location>
        <topology evidence="1">Multi-pass membrane protein</topology>
    </subcellularLocation>
</comment>
<feature type="transmembrane region" description="Helical" evidence="6">
    <location>
        <begin position="329"/>
        <end position="345"/>
    </location>
</feature>
<dbReference type="STRING" id="320771.Cflav_PD1291"/>
<evidence type="ECO:0000256" key="4">
    <source>
        <dbReference type="ARBA" id="ARBA00022989"/>
    </source>
</evidence>
<dbReference type="OrthoDB" id="9761531at2"/>
<evidence type="ECO:0000256" key="2">
    <source>
        <dbReference type="ARBA" id="ARBA00022475"/>
    </source>
</evidence>
<feature type="transmembrane region" description="Helical" evidence="6">
    <location>
        <begin position="352"/>
        <end position="370"/>
    </location>
</feature>
<dbReference type="Gene3D" id="3.60.15.10">
    <property type="entry name" value="Ribonuclease Z/Hydroxyacylglutathione hydrolase-like"/>
    <property type="match status" value="1"/>
</dbReference>
<evidence type="ECO:0000256" key="1">
    <source>
        <dbReference type="ARBA" id="ARBA00004651"/>
    </source>
</evidence>
<gene>
    <name evidence="9" type="ORF">Cflav_PD1291</name>
</gene>
<dbReference type="Proteomes" id="UP000003688">
    <property type="component" value="Unassembled WGS sequence"/>
</dbReference>
<feature type="domain" description="DUF4131" evidence="8">
    <location>
        <begin position="26"/>
        <end position="189"/>
    </location>
</feature>
<keyword evidence="10" id="KW-1185">Reference proteome</keyword>
<evidence type="ECO:0000313" key="9">
    <source>
        <dbReference type="EMBL" id="EEF58352.1"/>
    </source>
</evidence>
<dbReference type="PANTHER" id="PTHR30619">
    <property type="entry name" value="DNA INTERNALIZATION/COMPETENCE PROTEIN COMEC/REC2"/>
    <property type="match status" value="1"/>
</dbReference>
<protein>
    <submittedName>
        <fullName evidence="9">ComEC/Rec2-related protein</fullName>
    </submittedName>
</protein>
<dbReference type="InterPro" id="IPR004477">
    <property type="entry name" value="ComEC_N"/>
</dbReference>
<evidence type="ECO:0000259" key="8">
    <source>
        <dbReference type="Pfam" id="PF13567"/>
    </source>
</evidence>
<feature type="domain" description="ComEC/Rec2-related protein" evidence="7">
    <location>
        <begin position="233"/>
        <end position="517"/>
    </location>
</feature>
<feature type="transmembrane region" description="Helical" evidence="6">
    <location>
        <begin position="402"/>
        <end position="425"/>
    </location>
</feature>
<dbReference type="NCBIfam" id="TIGR00360">
    <property type="entry name" value="ComEC_N-term"/>
    <property type="match status" value="1"/>
</dbReference>
<dbReference type="InterPro" id="IPR052159">
    <property type="entry name" value="Competence_DNA_uptake"/>
</dbReference>
<reference evidence="9 10" key="1">
    <citation type="journal article" date="2011" name="J. Bacteriol.">
        <title>Genome sequence of 'Pedosphaera parvula' Ellin514, an aerobic Verrucomicrobial isolate from pasture soil.</title>
        <authorList>
            <person name="Kant R."/>
            <person name="van Passel M.W."/>
            <person name="Sangwan P."/>
            <person name="Palva A."/>
            <person name="Lucas S."/>
            <person name="Copeland A."/>
            <person name="Lapidus A."/>
            <person name="Glavina Del Rio T."/>
            <person name="Dalin E."/>
            <person name="Tice H."/>
            <person name="Bruce D."/>
            <person name="Goodwin L."/>
            <person name="Pitluck S."/>
            <person name="Chertkov O."/>
            <person name="Larimer F.W."/>
            <person name="Land M.L."/>
            <person name="Hauser L."/>
            <person name="Brettin T.S."/>
            <person name="Detter J.C."/>
            <person name="Han S."/>
            <person name="de Vos W.M."/>
            <person name="Janssen P.H."/>
            <person name="Smidt H."/>
        </authorList>
    </citation>
    <scope>NUCLEOTIDE SEQUENCE [LARGE SCALE GENOMIC DNA]</scope>
    <source>
        <strain evidence="9 10">Ellin514</strain>
    </source>
</reference>
<organism evidence="9 10">
    <name type="scientific">Pedosphaera parvula (strain Ellin514)</name>
    <dbReference type="NCBI Taxonomy" id="320771"/>
    <lineage>
        <taxon>Bacteria</taxon>
        <taxon>Pseudomonadati</taxon>
        <taxon>Verrucomicrobiota</taxon>
        <taxon>Pedosphaerae</taxon>
        <taxon>Pedosphaerales</taxon>
        <taxon>Pedosphaeraceae</taxon>
        <taxon>Pedosphaera</taxon>
    </lineage>
</organism>
<keyword evidence="5 6" id="KW-0472">Membrane</keyword>
<name>B9XPA1_PEDPL</name>
<dbReference type="SUPFAM" id="SSF56281">
    <property type="entry name" value="Metallo-hydrolase/oxidoreductase"/>
    <property type="match status" value="1"/>
</dbReference>
<dbReference type="InterPro" id="IPR036866">
    <property type="entry name" value="RibonucZ/Hydroxyglut_hydro"/>
</dbReference>
<dbReference type="GO" id="GO:0005886">
    <property type="term" value="C:plasma membrane"/>
    <property type="evidence" value="ECO:0007669"/>
    <property type="project" value="UniProtKB-SubCell"/>
</dbReference>
<feature type="transmembrane region" description="Helical" evidence="6">
    <location>
        <begin position="281"/>
        <end position="299"/>
    </location>
</feature>
<evidence type="ECO:0000256" key="3">
    <source>
        <dbReference type="ARBA" id="ARBA00022692"/>
    </source>
</evidence>
<feature type="transmembrane region" description="Helical" evidence="6">
    <location>
        <begin position="526"/>
        <end position="544"/>
    </location>
</feature>
<dbReference type="PANTHER" id="PTHR30619:SF1">
    <property type="entry name" value="RECOMBINATION PROTEIN 2"/>
    <property type="match status" value="1"/>
</dbReference>
<dbReference type="Pfam" id="PF13567">
    <property type="entry name" value="DUF4131"/>
    <property type="match status" value="1"/>
</dbReference>
<evidence type="ECO:0000256" key="6">
    <source>
        <dbReference type="SAM" id="Phobius"/>
    </source>
</evidence>